<sequence>MTVSFNFQSSMNKRRKFIQMTAVLGTGAFLPFQFCTTKKEESSQTEALLGAAKGILDDFGIQLYSVKENMAEDPVKTIQAMASYGYTQLEGFDGGKGIFWGMANTEFKSLVDDLGLAFIASHANTFENLEEQAEKAGAIGMKYLICPWVGPQKSMDDFKRLAEAFNKQGEICKEHGLRFAYHNHGYTFDELEGQIPQDFLMENTDPDLVDFEMDTYWVYTAGKDPIDYIKKYPNRFTLGHVKDKSADLPFDEPNGSTLIGKGLMDFPAILRAGMDNGMKYFIVEQERFDDTDPMEAARRNAAYMKNLVF</sequence>
<keyword evidence="2" id="KW-0413">Isomerase</keyword>
<dbReference type="Gene3D" id="3.20.20.150">
    <property type="entry name" value="Divalent-metal-dependent TIM barrel enzymes"/>
    <property type="match status" value="1"/>
</dbReference>
<dbReference type="EMBL" id="AMGM01000108">
    <property type="protein sequence ID" value="EKB47601.1"/>
    <property type="molecule type" value="Genomic_DNA"/>
</dbReference>
<dbReference type="InterPro" id="IPR036237">
    <property type="entry name" value="Xyl_isomerase-like_sf"/>
</dbReference>
<dbReference type="InterPro" id="IPR013022">
    <property type="entry name" value="Xyl_isomerase-like_TIM-brl"/>
</dbReference>
<protein>
    <submittedName>
        <fullName evidence="2">Xylose isomerase-like TIM barrel</fullName>
    </submittedName>
</protein>
<evidence type="ECO:0000313" key="2">
    <source>
        <dbReference type="EMBL" id="EKB47601.1"/>
    </source>
</evidence>
<dbReference type="AlphaFoldDB" id="K1KYM5"/>
<dbReference type="PANTHER" id="PTHR12110">
    <property type="entry name" value="HYDROXYPYRUVATE ISOMERASE"/>
    <property type="match status" value="1"/>
</dbReference>
<dbReference type="Proteomes" id="UP000004478">
    <property type="component" value="Unassembled WGS sequence"/>
</dbReference>
<organism evidence="2 3">
    <name type="scientific">Cecembia lonarensis (strain CCUG 58316 / KCTC 22772 / LW9)</name>
    <dbReference type="NCBI Taxonomy" id="1225176"/>
    <lineage>
        <taxon>Bacteria</taxon>
        <taxon>Pseudomonadati</taxon>
        <taxon>Bacteroidota</taxon>
        <taxon>Cytophagia</taxon>
        <taxon>Cytophagales</taxon>
        <taxon>Cyclobacteriaceae</taxon>
        <taxon>Cecembia</taxon>
    </lineage>
</organism>
<dbReference type="GO" id="GO:0016853">
    <property type="term" value="F:isomerase activity"/>
    <property type="evidence" value="ECO:0007669"/>
    <property type="project" value="UniProtKB-KW"/>
</dbReference>
<dbReference type="InterPro" id="IPR050312">
    <property type="entry name" value="IolE/XylAMocC-like"/>
</dbReference>
<dbReference type="SUPFAM" id="SSF51658">
    <property type="entry name" value="Xylose isomerase-like"/>
    <property type="match status" value="1"/>
</dbReference>
<proteinExistence type="predicted"/>
<feature type="domain" description="Xylose isomerase-like TIM barrel" evidence="1">
    <location>
        <begin position="123"/>
        <end position="306"/>
    </location>
</feature>
<evidence type="ECO:0000313" key="3">
    <source>
        <dbReference type="Proteomes" id="UP000004478"/>
    </source>
</evidence>
<evidence type="ECO:0000259" key="1">
    <source>
        <dbReference type="Pfam" id="PF01261"/>
    </source>
</evidence>
<reference evidence="2 3" key="1">
    <citation type="journal article" date="2012" name="J. Bacteriol.">
        <title>Draft Genome Sequence of Cecembia lonarensis Strain LW9T, Isolated from Lonar Lake, a Haloalkaline Lake in India.</title>
        <authorList>
            <person name="Shivaji S."/>
            <person name="Ara S."/>
            <person name="Singh A."/>
            <person name="Pinnaka A.K."/>
        </authorList>
    </citation>
    <scope>NUCLEOTIDE SEQUENCE [LARGE SCALE GENOMIC DNA]</scope>
    <source>
        <strain evidence="2 3">LW9</strain>
    </source>
</reference>
<comment type="caution">
    <text evidence="2">The sequence shown here is derived from an EMBL/GenBank/DDBJ whole genome shotgun (WGS) entry which is preliminary data.</text>
</comment>
<dbReference type="Pfam" id="PF01261">
    <property type="entry name" value="AP_endonuc_2"/>
    <property type="match status" value="1"/>
</dbReference>
<dbReference type="PANTHER" id="PTHR12110:SF41">
    <property type="entry name" value="INOSOSE DEHYDRATASE"/>
    <property type="match status" value="1"/>
</dbReference>
<name>K1KYM5_CECL9</name>
<accession>K1KYM5</accession>
<gene>
    <name evidence="2" type="ORF">B879_03790</name>
</gene>
<keyword evidence="3" id="KW-1185">Reference proteome</keyword>